<dbReference type="NCBIfam" id="TIGR04056">
    <property type="entry name" value="OMP_RagA_SusC"/>
    <property type="match status" value="1"/>
</dbReference>
<dbReference type="Proteomes" id="UP000005475">
    <property type="component" value="Unassembled WGS sequence"/>
</dbReference>
<sequence>MKQNMYKMITTGLLCIAAVALKAQDAPIDSVDHTKSNTLGASSTVYTNDLIKYQSATILTGLQGRLKGLNVSPFRGMQLLRTDANTKSDIVGAIPNVGGGIYGDNSEFLISARGQSPVAIVDGVERDLYSIDPEAIESVTIQKDALSNMFLGMRSSRGALIITTKNPDAKGGFHLSLTGKFGISSALKSGPNPLSAYQYAYLLNEALLNDGKSPLYTYDDFEAYRNGTSPYLHPDVNWKDAIMNNSTTSQAYNLNVTGGGRVAQYFVSLGYYSENGLFKTSDANSYNTNFKYNRYLITSKVNINVTDEFKVSMSLMGRIEEGNQPGGISGTGYSDLLSNVWQTPNNAYPVLNPNGTYGGNASYTQNLYAQTTGSGYISSNTRDVVGTINLKYDFDKLVRGLSVGATGNISSQVRNAIVRTKQAQVFQYSITQQGNEAYDKYGDVSSQTNSYRSVSTYQYMYGKMYVDWERQFGMHGVKASLWGDTRTILNNYDLPMIPSNIGQKVEYNYDNKYFAQAAVTESYYNRYDNGRRWGTFWAVGLGWDISKEKFMEASKIDQLKLRATYGHTGNGIDNAGYFSYLKRYNEDGGFWYSNGTSMSNGGSVSEISPLANTLLTWEKGRKVNVGLDLTLLKNRLTLSADYYNDYYYDILQSRGKSIELLGIAYPAENIGKTRYYGLETQLSWQDHIGKVNYYVSANWSMEQNKRLFMDEQYVPYDYLKMTGQPTGTIYGLVATGFLTAKDIADGYPVMNGFNNIQAGDVKYKDMNGDGEINEFDRTVIGGDKPTCYFGIDLGFEWKGLEVTALIQGAYNRDLYNSDRTLLEGFQVIGQSYGQAYTNLLNRWTPETAETATYPRLTAGGNMYNYGNNWNSSLFVQNGNYIRLKNATVSYKLPENFCRNYLGGLRVKIFVQGQNLLTWSRTRLQDPEVTFTSYPLQRTITTGINLNF</sequence>
<gene>
    <name evidence="2" type="ORF">BACOVA_04878</name>
</gene>
<reference evidence="3" key="2">
    <citation type="submission" date="2007-04" db="EMBL/GenBank/DDBJ databases">
        <title>Draft genome sequence of Bacteroides ovatus (ATCC 8483).</title>
        <authorList>
            <person name="Sudarsanam P."/>
            <person name="Ley R."/>
            <person name="Guruge J."/>
            <person name="Turnbaugh P.J."/>
            <person name="Mahowald M."/>
            <person name="Liep D."/>
            <person name="Gordon J."/>
        </authorList>
    </citation>
    <scope>NUCLEOTIDE SEQUENCE [LARGE SCALE GENOMIC DNA]</scope>
    <source>
        <strain evidence="3">ATCC 8483 / DSM 1896 / JCM 5824 / BCRC 10623 / CCUG 4943 / NCTC 11153</strain>
    </source>
</reference>
<evidence type="ECO:0000313" key="3">
    <source>
        <dbReference type="Proteomes" id="UP000005475"/>
    </source>
</evidence>
<evidence type="ECO:0000313" key="2">
    <source>
        <dbReference type="EMBL" id="EDO09020.1"/>
    </source>
</evidence>
<feature type="signal peptide" evidence="1">
    <location>
        <begin position="1"/>
        <end position="22"/>
    </location>
</feature>
<dbReference type="SUPFAM" id="SSF56935">
    <property type="entry name" value="Porins"/>
    <property type="match status" value="1"/>
</dbReference>
<dbReference type="AlphaFoldDB" id="A0AAN3D709"/>
<organism evidence="2 3">
    <name type="scientific">Bacteroides ovatus (strain ATCC 8483 / DSM 1896 / JCM 5824 / BCRC 10623 / CCUG 4943 / NCTC 11153)</name>
    <dbReference type="NCBI Taxonomy" id="411476"/>
    <lineage>
        <taxon>Bacteria</taxon>
        <taxon>Pseudomonadati</taxon>
        <taxon>Bacteroidota</taxon>
        <taxon>Bacteroidia</taxon>
        <taxon>Bacteroidales</taxon>
        <taxon>Bacteroidaceae</taxon>
        <taxon>Bacteroides</taxon>
    </lineage>
</organism>
<dbReference type="EMBL" id="AAXF02000054">
    <property type="protein sequence ID" value="EDO09020.1"/>
    <property type="molecule type" value="Genomic_DNA"/>
</dbReference>
<proteinExistence type="predicted"/>
<accession>A0AAN3D709</accession>
<comment type="caution">
    <text evidence="2">The sequence shown here is derived from an EMBL/GenBank/DDBJ whole genome shotgun (WGS) entry which is preliminary data.</text>
</comment>
<feature type="chain" id="PRO_5042957085" evidence="1">
    <location>
        <begin position="23"/>
        <end position="947"/>
    </location>
</feature>
<reference evidence="2 3" key="1">
    <citation type="submission" date="2007-03" db="EMBL/GenBank/DDBJ databases">
        <authorList>
            <person name="Fulton L."/>
            <person name="Clifton S."/>
            <person name="Fulton B."/>
            <person name="Xu J."/>
            <person name="Minx P."/>
            <person name="Pepin K.H."/>
            <person name="Johnson M."/>
            <person name="Thiruvilangam P."/>
            <person name="Bhonagiri V."/>
            <person name="Nash W.E."/>
            <person name="Mardis E.R."/>
            <person name="Wilson R.K."/>
        </authorList>
    </citation>
    <scope>NUCLEOTIDE SEQUENCE [LARGE SCALE GENOMIC DNA]</scope>
    <source>
        <strain evidence="3">ATCC 8483 / DSM 1896 / JCM 5824 / BCRC 10623 / CCUG 4943 / NCTC 11153</strain>
    </source>
</reference>
<dbReference type="Gene3D" id="2.170.130.10">
    <property type="entry name" value="TonB-dependent receptor, plug domain"/>
    <property type="match status" value="1"/>
</dbReference>
<protein>
    <submittedName>
        <fullName evidence="2">TonB-linked outer membrane protein, SusC/RagA family</fullName>
    </submittedName>
</protein>
<evidence type="ECO:0000256" key="1">
    <source>
        <dbReference type="SAM" id="SignalP"/>
    </source>
</evidence>
<keyword evidence="1" id="KW-0732">Signal</keyword>
<name>A0AAN3D709_BACO1</name>
<dbReference type="InterPro" id="IPR023996">
    <property type="entry name" value="TonB-dep_OMP_SusC/RagA"/>
</dbReference>
<dbReference type="InterPro" id="IPR037066">
    <property type="entry name" value="Plug_dom_sf"/>
</dbReference>